<keyword evidence="6" id="KW-0961">Cell wall biogenesis/degradation</keyword>
<evidence type="ECO:0000256" key="9">
    <source>
        <dbReference type="RuleBase" id="RU004016"/>
    </source>
</evidence>
<keyword evidence="3" id="KW-0378">Hydrolase</keyword>
<sequence>MRRLVAAVVSALSLVTIGTGSAGADIGVNQPVGSLPIPDGPAQAWVVADLDSGAVLAAKDEYARHPPASTIKVLLALVALDELPLDATVVADEADTKVECNCAGVAPGSTYTLRQLLEGLLLVSGNDAANTLATMLGGRPAALAKMNAKAAAIGARATTAGSPSGLDGPGIDIWSSPHDLAVIFRAAMANPAFAAITAQPTAVFPGRNGDRVLVNQNELLTRYPGMLGGKTGFTDMARKTFVGAAQRDGRRLVVAMMFGLVREGGPTYWDQASALLDWGFAQDRTVSVGAL</sequence>
<comment type="similarity">
    <text evidence="1 9">Belongs to the peptidase S11 family.</text>
</comment>
<dbReference type="InterPro" id="IPR018044">
    <property type="entry name" value="Peptidase_S11"/>
</dbReference>
<dbReference type="EMBL" id="LK021337">
    <property type="protein sequence ID" value="CDQ42997.1"/>
    <property type="molecule type" value="Genomic_DNA"/>
</dbReference>
<evidence type="ECO:0000256" key="6">
    <source>
        <dbReference type="ARBA" id="ARBA00023316"/>
    </source>
</evidence>
<dbReference type="PANTHER" id="PTHR21581">
    <property type="entry name" value="D-ALANYL-D-ALANINE CARBOXYPEPTIDASE"/>
    <property type="match status" value="1"/>
</dbReference>
<accession>A0AAV2WFL3</accession>
<keyword evidence="12" id="KW-0645">Protease</keyword>
<keyword evidence="4" id="KW-0133">Cell shape</keyword>
<reference evidence="12" key="2">
    <citation type="submission" date="2015-09" db="EMBL/GenBank/DDBJ databases">
        <title>Draft genome sequence of Mycobacterium neoaurum DSM 44074.</title>
        <authorList>
            <person name="Croce O."/>
            <person name="Robert C."/>
            <person name="Raoult D."/>
            <person name="Drancourt M."/>
        </authorList>
    </citation>
    <scope>NUCLEOTIDE SEQUENCE</scope>
    <source>
        <strain evidence="12">DSM 44074</strain>
    </source>
</reference>
<organism evidence="12 13">
    <name type="scientific">Mycolicibacterium neoaurum</name>
    <name type="common">Mycobacterium neoaurum</name>
    <dbReference type="NCBI Taxonomy" id="1795"/>
    <lineage>
        <taxon>Bacteria</taxon>
        <taxon>Bacillati</taxon>
        <taxon>Actinomycetota</taxon>
        <taxon>Actinomycetes</taxon>
        <taxon>Mycobacteriales</taxon>
        <taxon>Mycobacteriaceae</taxon>
        <taxon>Mycolicibacterium</taxon>
    </lineage>
</organism>
<gene>
    <name evidence="12" type="ORF">BN1047_00858</name>
</gene>
<evidence type="ECO:0000256" key="4">
    <source>
        <dbReference type="ARBA" id="ARBA00022960"/>
    </source>
</evidence>
<feature type="active site" evidence="7">
    <location>
        <position position="124"/>
    </location>
</feature>
<dbReference type="GO" id="GO:0009252">
    <property type="term" value="P:peptidoglycan biosynthetic process"/>
    <property type="evidence" value="ECO:0007669"/>
    <property type="project" value="UniProtKB-KW"/>
</dbReference>
<feature type="binding site" evidence="8">
    <location>
        <position position="230"/>
    </location>
    <ligand>
        <name>substrate</name>
    </ligand>
</feature>
<dbReference type="Gene3D" id="3.40.710.10">
    <property type="entry name" value="DD-peptidase/beta-lactamase superfamily"/>
    <property type="match status" value="1"/>
</dbReference>
<dbReference type="GO" id="GO:0006508">
    <property type="term" value="P:proteolysis"/>
    <property type="evidence" value="ECO:0007669"/>
    <property type="project" value="InterPro"/>
</dbReference>
<dbReference type="AlphaFoldDB" id="A0AAV2WFL3"/>
<keyword evidence="12" id="KW-0121">Carboxypeptidase</keyword>
<keyword evidence="5" id="KW-0573">Peptidoglycan synthesis</keyword>
<proteinExistence type="inferred from homology"/>
<feature type="active site" description="Proton acceptor" evidence="7">
    <location>
        <position position="72"/>
    </location>
</feature>
<evidence type="ECO:0000313" key="12">
    <source>
        <dbReference type="EMBL" id="CDQ42997.1"/>
    </source>
</evidence>
<dbReference type="InterPro" id="IPR012338">
    <property type="entry name" value="Beta-lactam/transpept-like"/>
</dbReference>
<dbReference type="RefSeq" id="WP_030133516.1">
    <property type="nucleotide sequence ID" value="NZ_LK021337.1"/>
</dbReference>
<evidence type="ECO:0000256" key="7">
    <source>
        <dbReference type="PIRSR" id="PIRSR618044-1"/>
    </source>
</evidence>
<reference evidence="12" key="1">
    <citation type="submission" date="2014-05" db="EMBL/GenBank/DDBJ databases">
        <authorList>
            <person name="Urmite Genomes"/>
        </authorList>
    </citation>
    <scope>NUCLEOTIDE SEQUENCE</scope>
    <source>
        <strain evidence="12">DSM 44074</strain>
    </source>
</reference>
<evidence type="ECO:0000256" key="3">
    <source>
        <dbReference type="ARBA" id="ARBA00022801"/>
    </source>
</evidence>
<dbReference type="SUPFAM" id="SSF56601">
    <property type="entry name" value="beta-lactamase/transpeptidase-like"/>
    <property type="match status" value="1"/>
</dbReference>
<dbReference type="GO" id="GO:0071555">
    <property type="term" value="P:cell wall organization"/>
    <property type="evidence" value="ECO:0007669"/>
    <property type="project" value="UniProtKB-KW"/>
</dbReference>
<dbReference type="GO" id="GO:0008360">
    <property type="term" value="P:regulation of cell shape"/>
    <property type="evidence" value="ECO:0007669"/>
    <property type="project" value="UniProtKB-KW"/>
</dbReference>
<evidence type="ECO:0000256" key="8">
    <source>
        <dbReference type="PIRSR" id="PIRSR618044-2"/>
    </source>
</evidence>
<evidence type="ECO:0000256" key="2">
    <source>
        <dbReference type="ARBA" id="ARBA00022729"/>
    </source>
</evidence>
<protein>
    <submittedName>
        <fullName evidence="12">Serine-type D-Ala-D-Ala carboxypeptidase</fullName>
    </submittedName>
</protein>
<dbReference type="PANTHER" id="PTHR21581:SF33">
    <property type="entry name" value="D-ALANYL-D-ALANINE CARBOXYPEPTIDASE DACB"/>
    <property type="match status" value="1"/>
</dbReference>
<feature type="chain" id="PRO_5043528261" evidence="10">
    <location>
        <begin position="25"/>
        <end position="291"/>
    </location>
</feature>
<name>A0AAV2WFL3_MYCNE</name>
<keyword evidence="2 10" id="KW-0732">Signal</keyword>
<evidence type="ECO:0000256" key="5">
    <source>
        <dbReference type="ARBA" id="ARBA00022984"/>
    </source>
</evidence>
<evidence type="ECO:0000256" key="10">
    <source>
        <dbReference type="SAM" id="SignalP"/>
    </source>
</evidence>
<dbReference type="PRINTS" id="PR00725">
    <property type="entry name" value="DADACBPTASE1"/>
</dbReference>
<feature type="signal peptide" evidence="10">
    <location>
        <begin position="1"/>
        <end position="24"/>
    </location>
</feature>
<evidence type="ECO:0000313" key="13">
    <source>
        <dbReference type="Proteomes" id="UP000028864"/>
    </source>
</evidence>
<evidence type="ECO:0000259" key="11">
    <source>
        <dbReference type="Pfam" id="PF00768"/>
    </source>
</evidence>
<feature type="domain" description="Peptidase S11 D-alanyl-D-alanine carboxypeptidase A N-terminal" evidence="11">
    <location>
        <begin position="40"/>
        <end position="257"/>
    </location>
</feature>
<feature type="active site" description="Acyl-ester intermediate" evidence="7">
    <location>
        <position position="69"/>
    </location>
</feature>
<dbReference type="GO" id="GO:0009002">
    <property type="term" value="F:serine-type D-Ala-D-Ala carboxypeptidase activity"/>
    <property type="evidence" value="ECO:0007669"/>
    <property type="project" value="InterPro"/>
</dbReference>
<dbReference type="Proteomes" id="UP000028864">
    <property type="component" value="Unassembled WGS sequence"/>
</dbReference>
<dbReference type="Pfam" id="PF00768">
    <property type="entry name" value="Peptidase_S11"/>
    <property type="match status" value="1"/>
</dbReference>
<dbReference type="InterPro" id="IPR001967">
    <property type="entry name" value="Peptidase_S11_N"/>
</dbReference>
<evidence type="ECO:0000256" key="1">
    <source>
        <dbReference type="ARBA" id="ARBA00007164"/>
    </source>
</evidence>